<feature type="region of interest" description="G-domain" evidence="8">
    <location>
        <begin position="449"/>
        <end position="597"/>
    </location>
</feature>
<dbReference type="InterPro" id="IPR005225">
    <property type="entry name" value="Small_GTP-bd"/>
</dbReference>
<dbReference type="InterPro" id="IPR053905">
    <property type="entry name" value="EF-G-like_DII"/>
</dbReference>
<dbReference type="InterPro" id="IPR000795">
    <property type="entry name" value="T_Tr_GTP-bd_dom"/>
</dbReference>
<keyword evidence="3 8" id="KW-0396">Initiation factor</keyword>
<feature type="region of interest" description="Disordered" evidence="10">
    <location>
        <begin position="34"/>
        <end position="275"/>
    </location>
</feature>
<dbReference type="FunFam" id="3.40.50.10050:FF:000001">
    <property type="entry name" value="Translation initiation factor IF-2"/>
    <property type="match status" value="1"/>
</dbReference>
<dbReference type="InterPro" id="IPR015760">
    <property type="entry name" value="TIF_IF2"/>
</dbReference>
<dbReference type="GO" id="GO:0005737">
    <property type="term" value="C:cytoplasm"/>
    <property type="evidence" value="ECO:0007669"/>
    <property type="project" value="UniProtKB-SubCell"/>
</dbReference>
<dbReference type="InterPro" id="IPR027417">
    <property type="entry name" value="P-loop_NTPase"/>
</dbReference>
<evidence type="ECO:0000256" key="3">
    <source>
        <dbReference type="ARBA" id="ARBA00022540"/>
    </source>
</evidence>
<feature type="compositionally biased region" description="Basic and acidic residues" evidence="10">
    <location>
        <begin position="112"/>
        <end position="130"/>
    </location>
</feature>
<dbReference type="Pfam" id="PF22042">
    <property type="entry name" value="EF-G_D2"/>
    <property type="match status" value="1"/>
</dbReference>
<dbReference type="FunFam" id="2.40.30.10:FF:000008">
    <property type="entry name" value="Translation initiation factor IF-2"/>
    <property type="match status" value="1"/>
</dbReference>
<dbReference type="InterPro" id="IPR009000">
    <property type="entry name" value="Transl_B-barrel_sf"/>
</dbReference>
<feature type="compositionally biased region" description="Basic and acidic residues" evidence="10">
    <location>
        <begin position="193"/>
        <end position="209"/>
    </location>
</feature>
<evidence type="ECO:0000256" key="4">
    <source>
        <dbReference type="ARBA" id="ARBA00022741"/>
    </source>
</evidence>
<dbReference type="InterPro" id="IPR036925">
    <property type="entry name" value="TIF_IF2_dom3_sf"/>
</dbReference>
<evidence type="ECO:0000256" key="5">
    <source>
        <dbReference type="ARBA" id="ARBA00022917"/>
    </source>
</evidence>
<evidence type="ECO:0000259" key="11">
    <source>
        <dbReference type="PROSITE" id="PS51722"/>
    </source>
</evidence>
<dbReference type="InterPro" id="IPR000178">
    <property type="entry name" value="TF_IF2_bacterial-like"/>
</dbReference>
<dbReference type="FunFam" id="3.40.50.300:FF:000019">
    <property type="entry name" value="Translation initiation factor IF-2"/>
    <property type="match status" value="1"/>
</dbReference>
<dbReference type="GO" id="GO:0003924">
    <property type="term" value="F:GTPase activity"/>
    <property type="evidence" value="ECO:0007669"/>
    <property type="project" value="UniProtKB-UniRule"/>
</dbReference>
<feature type="binding site" evidence="8">
    <location>
        <begin position="455"/>
        <end position="462"/>
    </location>
    <ligand>
        <name>GTP</name>
        <dbReference type="ChEBI" id="CHEBI:37565"/>
    </ligand>
</feature>
<evidence type="ECO:0000313" key="13">
    <source>
        <dbReference type="Proteomes" id="UP000238823"/>
    </source>
</evidence>
<dbReference type="FunFam" id="2.40.30.10:FF:000054">
    <property type="entry name" value="Translation initiation factor IF-2"/>
    <property type="match status" value="1"/>
</dbReference>
<dbReference type="Gene3D" id="3.40.50.300">
    <property type="entry name" value="P-loop containing nucleotide triphosphate hydrolases"/>
    <property type="match status" value="1"/>
</dbReference>
<evidence type="ECO:0000256" key="1">
    <source>
        <dbReference type="ARBA" id="ARBA00007733"/>
    </source>
</evidence>
<protein>
    <recommendedName>
        <fullName evidence="2 8">Translation initiation factor IF-2</fullName>
    </recommendedName>
</protein>
<evidence type="ECO:0000256" key="6">
    <source>
        <dbReference type="ARBA" id="ARBA00023134"/>
    </source>
</evidence>
<dbReference type="InterPro" id="IPR044145">
    <property type="entry name" value="IF2_II"/>
</dbReference>
<gene>
    <name evidence="12" type="primary">infB_1</name>
    <name evidence="8" type="synonym">infB</name>
    <name evidence="12" type="ORF">ENSA7_27960</name>
</gene>
<dbReference type="AlphaFoldDB" id="A0A2S9YR10"/>
<feature type="domain" description="Tr-type G" evidence="11">
    <location>
        <begin position="446"/>
        <end position="613"/>
    </location>
</feature>
<dbReference type="Gene3D" id="2.40.30.10">
    <property type="entry name" value="Translation factors"/>
    <property type="match status" value="2"/>
</dbReference>
<feature type="compositionally biased region" description="Low complexity" evidence="10">
    <location>
        <begin position="71"/>
        <end position="100"/>
    </location>
</feature>
<evidence type="ECO:0000256" key="2">
    <source>
        <dbReference type="ARBA" id="ARBA00020675"/>
    </source>
</evidence>
<proteinExistence type="inferred from homology"/>
<dbReference type="CDD" id="cd03692">
    <property type="entry name" value="mtIF2_IVc"/>
    <property type="match status" value="1"/>
</dbReference>
<feature type="region of interest" description="Disordered" evidence="10">
    <location>
        <begin position="310"/>
        <end position="359"/>
    </location>
</feature>
<dbReference type="InterPro" id="IPR023115">
    <property type="entry name" value="TIF_IF2_dom3"/>
</dbReference>
<dbReference type="SUPFAM" id="SSF50447">
    <property type="entry name" value="Translation proteins"/>
    <property type="match status" value="2"/>
</dbReference>
<dbReference type="CDD" id="cd01887">
    <property type="entry name" value="IF2_eIF5B"/>
    <property type="match status" value="1"/>
</dbReference>
<feature type="compositionally biased region" description="Basic and acidic residues" evidence="10">
    <location>
        <begin position="317"/>
        <end position="336"/>
    </location>
</feature>
<evidence type="ECO:0000313" key="12">
    <source>
        <dbReference type="EMBL" id="PRQ07499.1"/>
    </source>
</evidence>
<reference evidence="12 13" key="1">
    <citation type="submission" date="2018-03" db="EMBL/GenBank/DDBJ databases">
        <title>Draft Genome Sequences of the Obligatory Marine Myxobacteria Enhygromyxa salina SWB007.</title>
        <authorList>
            <person name="Poehlein A."/>
            <person name="Moghaddam J.A."/>
            <person name="Harms H."/>
            <person name="Alanjari M."/>
            <person name="Koenig G.M."/>
            <person name="Daniel R."/>
            <person name="Schaeberle T.F."/>
        </authorList>
    </citation>
    <scope>NUCLEOTIDE SEQUENCE [LARGE SCALE GENOMIC DNA]</scope>
    <source>
        <strain evidence="12 13">SWB007</strain>
    </source>
</reference>
<feature type="compositionally biased region" description="Basic residues" evidence="10">
    <location>
        <begin position="337"/>
        <end position="348"/>
    </location>
</feature>
<keyword evidence="8" id="KW-0963">Cytoplasm</keyword>
<evidence type="ECO:0000256" key="7">
    <source>
        <dbReference type="ARBA" id="ARBA00025162"/>
    </source>
</evidence>
<name>A0A2S9YR10_9BACT</name>
<evidence type="ECO:0000256" key="10">
    <source>
        <dbReference type="SAM" id="MobiDB-lite"/>
    </source>
</evidence>
<comment type="subcellular location">
    <subcellularLocation>
        <location evidence="8">Cytoplasm</location>
    </subcellularLocation>
</comment>
<dbReference type="CDD" id="cd03702">
    <property type="entry name" value="IF2_mtIF2_II"/>
    <property type="match status" value="1"/>
</dbReference>
<comment type="similarity">
    <text evidence="1 8 9">Belongs to the TRAFAC class translation factor GTPase superfamily. Classic translation factor GTPase family. IF-2 subfamily.</text>
</comment>
<dbReference type="Gene3D" id="1.10.10.2480">
    <property type="match status" value="1"/>
</dbReference>
<dbReference type="PROSITE" id="PS51722">
    <property type="entry name" value="G_TR_2"/>
    <property type="match status" value="1"/>
</dbReference>
<feature type="compositionally biased region" description="Pro residues" evidence="10">
    <location>
        <begin position="60"/>
        <end position="70"/>
    </location>
</feature>
<dbReference type="EMBL" id="PVNL01000053">
    <property type="protein sequence ID" value="PRQ07499.1"/>
    <property type="molecule type" value="Genomic_DNA"/>
</dbReference>
<dbReference type="Pfam" id="PF00009">
    <property type="entry name" value="GTP_EFTU"/>
    <property type="match status" value="1"/>
</dbReference>
<keyword evidence="6 8" id="KW-0342">GTP-binding</keyword>
<feature type="binding site" evidence="8">
    <location>
        <begin position="501"/>
        <end position="505"/>
    </location>
    <ligand>
        <name>GTP</name>
        <dbReference type="ChEBI" id="CHEBI:37565"/>
    </ligand>
</feature>
<dbReference type="GO" id="GO:0005525">
    <property type="term" value="F:GTP binding"/>
    <property type="evidence" value="ECO:0007669"/>
    <property type="project" value="UniProtKB-KW"/>
</dbReference>
<dbReference type="PANTHER" id="PTHR43381">
    <property type="entry name" value="TRANSLATION INITIATION FACTOR IF-2-RELATED"/>
    <property type="match status" value="1"/>
</dbReference>
<dbReference type="Pfam" id="PF04760">
    <property type="entry name" value="IF2_N"/>
    <property type="match status" value="2"/>
</dbReference>
<dbReference type="RefSeq" id="WP_106089815.1">
    <property type="nucleotide sequence ID" value="NZ_PVNL01000053.1"/>
</dbReference>
<dbReference type="InterPro" id="IPR006847">
    <property type="entry name" value="IF2_N"/>
</dbReference>
<dbReference type="HAMAP" id="MF_00100_B">
    <property type="entry name" value="IF_2_B"/>
    <property type="match status" value="1"/>
</dbReference>
<dbReference type="Proteomes" id="UP000238823">
    <property type="component" value="Unassembled WGS sequence"/>
</dbReference>
<keyword evidence="4 8" id="KW-0547">Nucleotide-binding</keyword>
<dbReference type="SUPFAM" id="SSF52540">
    <property type="entry name" value="P-loop containing nucleoside triphosphate hydrolases"/>
    <property type="match status" value="1"/>
</dbReference>
<dbReference type="OrthoDB" id="9811804at2"/>
<accession>A0A2S9YR10</accession>
<dbReference type="NCBIfam" id="TIGR00487">
    <property type="entry name" value="IF-2"/>
    <property type="match status" value="1"/>
</dbReference>
<feature type="binding site" evidence="8">
    <location>
        <begin position="555"/>
        <end position="558"/>
    </location>
    <ligand>
        <name>GTP</name>
        <dbReference type="ChEBI" id="CHEBI:37565"/>
    </ligand>
</feature>
<feature type="compositionally biased region" description="Low complexity" evidence="10">
    <location>
        <begin position="155"/>
        <end position="170"/>
    </location>
</feature>
<dbReference type="PANTHER" id="PTHR43381:SF4">
    <property type="entry name" value="EUKARYOTIC TRANSLATION INITIATION FACTOR 5B"/>
    <property type="match status" value="1"/>
</dbReference>
<evidence type="ECO:0000256" key="9">
    <source>
        <dbReference type="RuleBase" id="RU000644"/>
    </source>
</evidence>
<dbReference type="GO" id="GO:0003743">
    <property type="term" value="F:translation initiation factor activity"/>
    <property type="evidence" value="ECO:0007669"/>
    <property type="project" value="UniProtKB-UniRule"/>
</dbReference>
<feature type="compositionally biased region" description="Low complexity" evidence="10">
    <location>
        <begin position="253"/>
        <end position="264"/>
    </location>
</feature>
<sequence length="943" mass="102236">MAKIRIYELAKELGTENKDLVNEVRSLGIEIKGVMSTLTNDEADRVRRRQQGAGAAPSTAPAPAPAPATTPPAGVTTRPGAGRSKPASSSPAAAEASSARPIRRRAKGPRPAVKEREKEQEREREVEEAQRVAAPVAAAPPVARPRLTEVRRSEPSPAVAPASAAPSVESASERRSPPAQPPVEDSDADFDSDEPKIPPKVGDRIELPKGTRRFRTGLAAKIEQQEKDEEIRKAEVVEDERREQVEAERRAVAQEQAAAAAEAAKPSRSDEEDRRVVRNADGVIVAAASKRSEPKILGFISLPSSPRRQQVIITEANKGKTEGRATARKRREERSQQRGRRPRSRVRRDRGGPKQVSTIEMSDAKKRIRVDEAIQISDMAHQMGVKASKLIRTLWGMGMRNVTINNAVDVETAELVAAEFGYTIENVSFQEDEFIGDYEDEDESPLRAPVVTIMGHVDHGKTTLLDYIRKAKVAEGEAGGITQHIGAYRVETAQGPVVFIDTPGHEAFSAMRSRGAAVTDIVALIVAADDGVMPTTKEAIDHAKDADVPIVVVINKIDKPDANAGRVEQMLMKEGLVGENYGGETTIAHISAKTGQGVEELLETLAVQAEVLELRAPIDGPAAGTVIESRVDKGRGTVATVLVQAGDLRKGDIVVANEFSGKVRGLYTPAGKRVKNALPSTPVEVLGLDGAPPAGERFYVVESEKDARQIVSHRREQRRRKESVLSGPSLLERIKSKKVPVLKIVVKADVQGSAEALKETLEGLSVDKVRVDVIHAGVGGINETDVKLAAAAGNPLIIGFNVKTVGKASQLADHEKIPIETFSVIYEASDRIREMMIDLLEPEYREVAQGEAEVRALFPIPRLGVVAGCRVIKGNVTRSSHVRVRRQGRVIYEGKIGSLRVFKDDVKEVKEGQECGIVVDGFAEVEPDDILEAFELETIRPEL</sequence>
<feature type="compositionally biased region" description="Basic and acidic residues" evidence="10">
    <location>
        <begin position="265"/>
        <end position="275"/>
    </location>
</feature>
<comment type="caution">
    <text evidence="12">The sequence shown here is derived from an EMBL/GenBank/DDBJ whole genome shotgun (WGS) entry which is preliminary data.</text>
</comment>
<evidence type="ECO:0000256" key="8">
    <source>
        <dbReference type="HAMAP-Rule" id="MF_00100"/>
    </source>
</evidence>
<dbReference type="Gene3D" id="3.40.50.10050">
    <property type="entry name" value="Translation initiation factor IF- 2, domain 3"/>
    <property type="match status" value="1"/>
</dbReference>
<dbReference type="Pfam" id="PF11987">
    <property type="entry name" value="IF-2"/>
    <property type="match status" value="1"/>
</dbReference>
<organism evidence="12 13">
    <name type="scientific">Enhygromyxa salina</name>
    <dbReference type="NCBI Taxonomy" id="215803"/>
    <lineage>
        <taxon>Bacteria</taxon>
        <taxon>Pseudomonadati</taxon>
        <taxon>Myxococcota</taxon>
        <taxon>Polyangia</taxon>
        <taxon>Nannocystales</taxon>
        <taxon>Nannocystaceae</taxon>
        <taxon>Enhygromyxa</taxon>
    </lineage>
</organism>
<dbReference type="SUPFAM" id="SSF52156">
    <property type="entry name" value="Initiation factor IF2/eIF5b, domain 3"/>
    <property type="match status" value="1"/>
</dbReference>
<feature type="compositionally biased region" description="Low complexity" evidence="10">
    <location>
        <begin position="131"/>
        <end position="145"/>
    </location>
</feature>
<comment type="function">
    <text evidence="7 8 9">One of the essential components for the initiation of protein synthesis. Protects formylmethionyl-tRNA from spontaneous hydrolysis and promotes its binding to the 30S ribosomal subunits. Also involved in the hydrolysis of GTP during the formation of the 70S ribosomal complex.</text>
</comment>
<feature type="compositionally biased region" description="Basic and acidic residues" evidence="10">
    <location>
        <begin position="223"/>
        <end position="252"/>
    </location>
</feature>
<keyword evidence="5 8" id="KW-0648">Protein biosynthesis</keyword>
<dbReference type="NCBIfam" id="TIGR00231">
    <property type="entry name" value="small_GTP"/>
    <property type="match status" value="1"/>
</dbReference>